<gene>
    <name evidence="2" type="ORF">CPOL0286_LOCUS15846</name>
</gene>
<dbReference type="AlphaFoldDB" id="A0A7S4N0C1"/>
<evidence type="ECO:0000313" key="2">
    <source>
        <dbReference type="EMBL" id="CAE2257639.1"/>
    </source>
</evidence>
<accession>A0A7S4N0C1</accession>
<dbReference type="SUPFAM" id="SSF51197">
    <property type="entry name" value="Clavaminate synthase-like"/>
    <property type="match status" value="1"/>
</dbReference>
<feature type="domain" description="JmjC" evidence="1">
    <location>
        <begin position="1"/>
        <end position="87"/>
    </location>
</feature>
<organism evidence="2">
    <name type="scientific">Prymnesium polylepis</name>
    <dbReference type="NCBI Taxonomy" id="72548"/>
    <lineage>
        <taxon>Eukaryota</taxon>
        <taxon>Haptista</taxon>
        <taxon>Haptophyta</taxon>
        <taxon>Prymnesiophyceae</taxon>
        <taxon>Prymnesiales</taxon>
        <taxon>Prymnesiaceae</taxon>
        <taxon>Prymnesium</taxon>
    </lineage>
</organism>
<proteinExistence type="predicted"/>
<dbReference type="PANTHER" id="PTHR12480">
    <property type="entry name" value="ARGININE DEMETHYLASE AND LYSYL-HYDROXYLASE JMJD"/>
    <property type="match status" value="1"/>
</dbReference>
<dbReference type="GO" id="GO:0000987">
    <property type="term" value="F:cis-regulatory region sequence-specific DNA binding"/>
    <property type="evidence" value="ECO:0007669"/>
    <property type="project" value="TreeGrafter"/>
</dbReference>
<dbReference type="GO" id="GO:0005634">
    <property type="term" value="C:nucleus"/>
    <property type="evidence" value="ECO:0007669"/>
    <property type="project" value="TreeGrafter"/>
</dbReference>
<reference evidence="2" key="1">
    <citation type="submission" date="2021-01" db="EMBL/GenBank/DDBJ databases">
        <authorList>
            <person name="Corre E."/>
            <person name="Pelletier E."/>
            <person name="Niang G."/>
            <person name="Scheremetjew M."/>
            <person name="Finn R."/>
            <person name="Kale V."/>
            <person name="Holt S."/>
            <person name="Cochrane G."/>
            <person name="Meng A."/>
            <person name="Brown T."/>
            <person name="Cohen L."/>
        </authorList>
    </citation>
    <scope>NUCLEOTIDE SEQUENCE</scope>
    <source>
        <strain evidence="2">UIO037</strain>
    </source>
</reference>
<dbReference type="EMBL" id="HBKO01034822">
    <property type="protein sequence ID" value="CAE2257639.1"/>
    <property type="molecule type" value="Transcribed_RNA"/>
</dbReference>
<evidence type="ECO:0000259" key="1">
    <source>
        <dbReference type="PROSITE" id="PS51184"/>
    </source>
</evidence>
<dbReference type="PANTHER" id="PTHR12480:SF21">
    <property type="entry name" value="JMJC DOMAIN-CONTAINING PROTEIN 8"/>
    <property type="match status" value="1"/>
</dbReference>
<name>A0A7S4N0C1_9EUKA</name>
<dbReference type="PROSITE" id="PS51184">
    <property type="entry name" value="JMJC"/>
    <property type="match status" value="1"/>
</dbReference>
<dbReference type="InterPro" id="IPR003347">
    <property type="entry name" value="JmjC_dom"/>
</dbReference>
<dbReference type="InterPro" id="IPR050910">
    <property type="entry name" value="JMJD6_ArgDemeth/LysHydrox"/>
</dbReference>
<sequence length="87" mass="10116">MHFHQPAYNQLVHGRKRWLLTPPRHAVFSMRPAHEWVAERLPALVAQNAAIFRCEQRAGDMLMLPDLWGHLTFNVETSVGYAQEFGY</sequence>
<protein>
    <recommendedName>
        <fullName evidence="1">JmjC domain-containing protein</fullName>
    </recommendedName>
</protein>
<dbReference type="Gene3D" id="2.60.120.650">
    <property type="entry name" value="Cupin"/>
    <property type="match status" value="1"/>
</dbReference>